<evidence type="ECO:0000256" key="1">
    <source>
        <dbReference type="ARBA" id="ARBA00022603"/>
    </source>
</evidence>
<comment type="function">
    <text evidence="7">Dual-specificity methyltransferase that catalyzes the formation of 5-methyluridine at position 54 (m5U54) in all tRNAs, and that of position 341 (m5U341) in tmRNA (transfer-mRNA).</text>
</comment>
<feature type="binding site" evidence="7">
    <location>
        <position position="217"/>
    </location>
    <ligand>
        <name>S-adenosyl-L-methionine</name>
        <dbReference type="ChEBI" id="CHEBI:59789"/>
    </ligand>
</feature>
<dbReference type="PROSITE" id="PS51687">
    <property type="entry name" value="SAM_MT_RNA_M5U"/>
    <property type="match status" value="1"/>
</dbReference>
<dbReference type="FunFam" id="2.40.50.1070:FF:000001">
    <property type="entry name" value="tRNA/tmRNA (uracil-C(5))-methyltransferase"/>
    <property type="match status" value="1"/>
</dbReference>
<protein>
    <recommendedName>
        <fullName evidence="7">tRNA/tmRNA (uracil-C(5))-methyltransferase</fullName>
        <ecNumber evidence="7">2.1.1.35</ecNumber>
    </recommendedName>
    <alternativeName>
        <fullName evidence="7">tRNA (uracil(54)-C(5))-methyltransferase</fullName>
    </alternativeName>
    <alternativeName>
        <fullName evidence="7">tRNA(m5U54)-methyltransferase</fullName>
        <shortName evidence="7">RUMT</shortName>
    </alternativeName>
    <alternativeName>
        <fullName evidence="7">tmRNA (uracil(341)-C(5))-methyltransferase</fullName>
    </alternativeName>
</protein>
<dbReference type="SUPFAM" id="SSF53335">
    <property type="entry name" value="S-adenosyl-L-methionine-dependent methyltransferases"/>
    <property type="match status" value="1"/>
</dbReference>
<evidence type="ECO:0000256" key="3">
    <source>
        <dbReference type="ARBA" id="ARBA00022691"/>
    </source>
</evidence>
<keyword evidence="3 7" id="KW-0949">S-adenosyl-L-methionine</keyword>
<evidence type="ECO:0000256" key="8">
    <source>
        <dbReference type="PROSITE-ProRule" id="PRU01024"/>
    </source>
</evidence>
<dbReference type="Pfam" id="PF05958">
    <property type="entry name" value="tRNA_U5-meth_tr"/>
    <property type="match status" value="1"/>
</dbReference>
<dbReference type="EMBL" id="MTBO01000002">
    <property type="protein sequence ID" value="OSI18646.1"/>
    <property type="molecule type" value="Genomic_DNA"/>
</dbReference>
<evidence type="ECO:0000256" key="5">
    <source>
        <dbReference type="ARBA" id="ARBA00051255"/>
    </source>
</evidence>
<feature type="binding site" evidence="7 8">
    <location>
        <position position="184"/>
    </location>
    <ligand>
        <name>S-adenosyl-L-methionine</name>
        <dbReference type="ChEBI" id="CHEBI:59789"/>
    </ligand>
</feature>
<evidence type="ECO:0000256" key="4">
    <source>
        <dbReference type="ARBA" id="ARBA00022694"/>
    </source>
</evidence>
<comment type="similarity">
    <text evidence="7">Belongs to the class I-like SAM-binding methyltransferase superfamily. RNA M5U methyltransferase family. TrmA subfamily.</text>
</comment>
<dbReference type="InterPro" id="IPR010280">
    <property type="entry name" value="U5_MeTrfase_fam"/>
</dbReference>
<name>A0A1X3DFQ4_9NEIS</name>
<dbReference type="Gene3D" id="2.40.50.1070">
    <property type="match status" value="1"/>
</dbReference>
<evidence type="ECO:0000256" key="9">
    <source>
        <dbReference type="PROSITE-ProRule" id="PRU10015"/>
    </source>
</evidence>
<dbReference type="GO" id="GO:0030697">
    <property type="term" value="F:tRNA (uracil(54)-C5)-methyltransferase activity, S-adenosyl methionine-dependent"/>
    <property type="evidence" value="ECO:0007669"/>
    <property type="project" value="UniProtKB-UniRule"/>
</dbReference>
<feature type="active site" description="Proton acceptor" evidence="7">
    <location>
        <position position="354"/>
    </location>
</feature>
<feature type="active site" description="Nucleophile" evidence="7 8">
    <location>
        <position position="320"/>
    </location>
</feature>
<dbReference type="AlphaFoldDB" id="A0A1X3DFQ4"/>
<dbReference type="GO" id="GO:0019843">
    <property type="term" value="F:rRNA binding"/>
    <property type="evidence" value="ECO:0007669"/>
    <property type="project" value="TreeGrafter"/>
</dbReference>
<comment type="caution">
    <text evidence="10">The sequence shown here is derived from an EMBL/GenBank/DDBJ whole genome shotgun (WGS) entry which is preliminary data.</text>
</comment>
<dbReference type="Proteomes" id="UP000193118">
    <property type="component" value="Unassembled WGS sequence"/>
</dbReference>
<dbReference type="Gene3D" id="3.40.50.150">
    <property type="entry name" value="Vaccinia Virus protein VP39"/>
    <property type="match status" value="1"/>
</dbReference>
<keyword evidence="2 7" id="KW-0808">Transferase</keyword>
<dbReference type="PROSITE" id="PS01230">
    <property type="entry name" value="TRMA_1"/>
    <property type="match status" value="1"/>
</dbReference>
<dbReference type="InterPro" id="IPR029063">
    <property type="entry name" value="SAM-dependent_MTases_sf"/>
</dbReference>
<dbReference type="PANTHER" id="PTHR47790">
    <property type="entry name" value="TRNA/TMRNA (URACIL-C(5))-METHYLTRANSFERASE"/>
    <property type="match status" value="1"/>
</dbReference>
<dbReference type="GO" id="GO:0005829">
    <property type="term" value="C:cytosol"/>
    <property type="evidence" value="ECO:0007669"/>
    <property type="project" value="TreeGrafter"/>
</dbReference>
<keyword evidence="4 7" id="KW-0819">tRNA processing</keyword>
<sequence>MTDSAYQQQLNGKIRRIEQLFAPLPVPDLEVFDSPERHYRMRAEFRVWHEGETMFYAMFEQGRKAGGATMRRCDSFAPACEAINRLMPRLLAAADRVGVLKNRWYQVEFLATLSGEMLVTMIYHKKLDDTWRAAAEEMQNELGIAVIGRSKGQKIVLKQDFVTEKLHVNGNPFVYRQYEGSFTQPNAAVCEKMLAWACGVAQHIGGDMLELYCGNGNFTLPLARSFDKVLATEVSKTSVQAALWNIKANGSGNVKIARLSAEEFTEAYTGAREFRRLQEQGIVLADYRFSTIFVDPPRAGIDGETLKLVRQFDHVIYISCNPETLRTNLDTLAQTHRIRRMALFDQFPFTPHIESGVWLEKCR</sequence>
<comment type="catalytic activity">
    <reaction evidence="6 7">
        <text>uridine(54) in tRNA + S-adenosyl-L-methionine = 5-methyluridine(54) in tRNA + S-adenosyl-L-homocysteine + H(+)</text>
        <dbReference type="Rhea" id="RHEA:42712"/>
        <dbReference type="Rhea" id="RHEA-COMP:10167"/>
        <dbReference type="Rhea" id="RHEA-COMP:10193"/>
        <dbReference type="ChEBI" id="CHEBI:15378"/>
        <dbReference type="ChEBI" id="CHEBI:57856"/>
        <dbReference type="ChEBI" id="CHEBI:59789"/>
        <dbReference type="ChEBI" id="CHEBI:65315"/>
        <dbReference type="ChEBI" id="CHEBI:74447"/>
        <dbReference type="EC" id="2.1.1.35"/>
    </reaction>
</comment>
<comment type="catalytic activity">
    <reaction evidence="5 7">
        <text>uridine(341) in tmRNA + S-adenosyl-L-methionine = 5-methyluridine(341) in tmRNA + S-adenosyl-L-homocysteine + H(+)</text>
        <dbReference type="Rhea" id="RHEA:43612"/>
        <dbReference type="Rhea" id="RHEA-COMP:10630"/>
        <dbReference type="Rhea" id="RHEA-COMP:10631"/>
        <dbReference type="ChEBI" id="CHEBI:15378"/>
        <dbReference type="ChEBI" id="CHEBI:57856"/>
        <dbReference type="ChEBI" id="CHEBI:59789"/>
        <dbReference type="ChEBI" id="CHEBI:65315"/>
        <dbReference type="ChEBI" id="CHEBI:74447"/>
    </reaction>
</comment>
<evidence type="ECO:0000256" key="7">
    <source>
        <dbReference type="HAMAP-Rule" id="MF_01011"/>
    </source>
</evidence>
<gene>
    <name evidence="7" type="primary">trmA</name>
    <name evidence="10" type="ORF">BWD09_01520</name>
</gene>
<feature type="binding site" evidence="7 8">
    <location>
        <position position="212"/>
    </location>
    <ligand>
        <name>S-adenosyl-L-methionine</name>
        <dbReference type="ChEBI" id="CHEBI:59789"/>
    </ligand>
</feature>
<organism evidence="10 11">
    <name type="scientific">Neisseria dentiae</name>
    <dbReference type="NCBI Taxonomy" id="194197"/>
    <lineage>
        <taxon>Bacteria</taxon>
        <taxon>Pseudomonadati</taxon>
        <taxon>Pseudomonadota</taxon>
        <taxon>Betaproteobacteria</taxon>
        <taxon>Neisseriales</taxon>
        <taxon>Neisseriaceae</taxon>
        <taxon>Neisseria</taxon>
    </lineage>
</organism>
<dbReference type="NCBIfam" id="TIGR02143">
    <property type="entry name" value="trmA_only"/>
    <property type="match status" value="1"/>
</dbReference>
<dbReference type="EC" id="2.1.1.35" evidence="7"/>
<evidence type="ECO:0000313" key="11">
    <source>
        <dbReference type="Proteomes" id="UP000193118"/>
    </source>
</evidence>
<keyword evidence="1 7" id="KW-0489">Methyltransferase</keyword>
<evidence type="ECO:0000256" key="6">
    <source>
        <dbReference type="ARBA" id="ARBA00052788"/>
    </source>
</evidence>
<feature type="binding site" evidence="7 8">
    <location>
        <position position="233"/>
    </location>
    <ligand>
        <name>S-adenosyl-L-methionine</name>
        <dbReference type="ChEBI" id="CHEBI:59789"/>
    </ligand>
</feature>
<dbReference type="STRING" id="194197.BWD09_01520"/>
<dbReference type="PANTHER" id="PTHR47790:SF2">
    <property type="entry name" value="TRNA_TMRNA (URACIL-C(5))-METHYLTRANSFERASE"/>
    <property type="match status" value="1"/>
</dbReference>
<evidence type="ECO:0000313" key="10">
    <source>
        <dbReference type="EMBL" id="OSI18646.1"/>
    </source>
</evidence>
<proteinExistence type="inferred from homology"/>
<feature type="active site" evidence="9">
    <location>
        <position position="320"/>
    </location>
</feature>
<evidence type="ECO:0000256" key="2">
    <source>
        <dbReference type="ARBA" id="ARBA00022679"/>
    </source>
</evidence>
<dbReference type="GeneID" id="94579958"/>
<dbReference type="RefSeq" id="WP_085365143.1">
    <property type="nucleotide sequence ID" value="NZ_CAUJPZ010000008.1"/>
</dbReference>
<accession>A0A1X3DFQ4</accession>
<dbReference type="InterPro" id="IPR030390">
    <property type="entry name" value="MeTrfase_TrmA_AS"/>
</dbReference>
<dbReference type="InterPro" id="IPR011869">
    <property type="entry name" value="TrmA_MeTrfase"/>
</dbReference>
<dbReference type="GO" id="GO:0030488">
    <property type="term" value="P:tRNA methylation"/>
    <property type="evidence" value="ECO:0007669"/>
    <property type="project" value="UniProtKB-UniRule"/>
</dbReference>
<dbReference type="CDD" id="cd02440">
    <property type="entry name" value="AdoMet_MTases"/>
    <property type="match status" value="1"/>
</dbReference>
<feature type="binding site" evidence="7 8">
    <location>
        <position position="295"/>
    </location>
    <ligand>
        <name>S-adenosyl-L-methionine</name>
        <dbReference type="ChEBI" id="CHEBI:59789"/>
    </ligand>
</feature>
<dbReference type="GO" id="GO:0000049">
    <property type="term" value="F:tRNA binding"/>
    <property type="evidence" value="ECO:0007669"/>
    <property type="project" value="TreeGrafter"/>
</dbReference>
<reference evidence="11" key="1">
    <citation type="submission" date="2017-01" db="EMBL/GenBank/DDBJ databases">
        <authorList>
            <person name="Wolfgang W.J."/>
            <person name="Cole J."/>
            <person name="Wroblewski D."/>
            <person name="Mcginnis J."/>
            <person name="Musser K.A."/>
        </authorList>
    </citation>
    <scope>NUCLEOTIDE SEQUENCE [LARGE SCALE GENOMIC DNA]</scope>
    <source>
        <strain evidence="11">DSM 19151</strain>
    </source>
</reference>
<keyword evidence="11" id="KW-1185">Reference proteome</keyword>
<dbReference type="HAMAP" id="MF_01011">
    <property type="entry name" value="RNA_methyltr_TrmA"/>
    <property type="match status" value="1"/>
</dbReference>
<dbReference type="FunFam" id="3.40.50.150:FF:000012">
    <property type="entry name" value="tRNA/tmRNA (uracil-C(5))-methyltransferase"/>
    <property type="match status" value="1"/>
</dbReference>